<keyword evidence="2" id="KW-1185">Reference proteome</keyword>
<reference evidence="1 2" key="2">
    <citation type="journal article" date="2022" name="Mol. Ecol. Resour.">
        <title>The genomes of chicory, endive, great burdock and yacon provide insights into Asteraceae paleo-polyploidization history and plant inulin production.</title>
        <authorList>
            <person name="Fan W."/>
            <person name="Wang S."/>
            <person name="Wang H."/>
            <person name="Wang A."/>
            <person name="Jiang F."/>
            <person name="Liu H."/>
            <person name="Zhao H."/>
            <person name="Xu D."/>
            <person name="Zhang Y."/>
        </authorList>
    </citation>
    <scope>NUCLEOTIDE SEQUENCE [LARGE SCALE GENOMIC DNA]</scope>
    <source>
        <strain evidence="2">cv. Niubang</strain>
    </source>
</reference>
<organism evidence="1 2">
    <name type="scientific">Arctium lappa</name>
    <name type="common">Greater burdock</name>
    <name type="synonym">Lappa major</name>
    <dbReference type="NCBI Taxonomy" id="4217"/>
    <lineage>
        <taxon>Eukaryota</taxon>
        <taxon>Viridiplantae</taxon>
        <taxon>Streptophyta</taxon>
        <taxon>Embryophyta</taxon>
        <taxon>Tracheophyta</taxon>
        <taxon>Spermatophyta</taxon>
        <taxon>Magnoliopsida</taxon>
        <taxon>eudicotyledons</taxon>
        <taxon>Gunneridae</taxon>
        <taxon>Pentapetalae</taxon>
        <taxon>asterids</taxon>
        <taxon>campanulids</taxon>
        <taxon>Asterales</taxon>
        <taxon>Asteraceae</taxon>
        <taxon>Carduoideae</taxon>
        <taxon>Cardueae</taxon>
        <taxon>Arctiinae</taxon>
        <taxon>Arctium</taxon>
    </lineage>
</organism>
<dbReference type="EMBL" id="CM042063">
    <property type="protein sequence ID" value="KAI3667658.1"/>
    <property type="molecule type" value="Genomic_DNA"/>
</dbReference>
<sequence>MNTGSSSTTVEVLNSMERSSFSTNGQDIMADVVDTLYEDSREDRIVAGIDRIARLPADLDDDQFIPTSYHVSNEQDDETLGVSKSKGQVSQEILEDEVEDFEYVGATPIGSKFWYPNVHVSLKTKVGDYYESVEVAEATYRKYADQAGFDVRLSNKKTNKLGVITTRFYVCSKTGMPPNKYFDSLDVVPGDRKHRNSNIKRTGCGACMKIHFVKERERYEVYKFIEVHNHELFTPDEMIFSRSRRQMQYADRKTVYHGTTSKIGITKSHRMRNALKGGLECSSSTARDYQNSKRDMNKYVGIKDTQMLINKLENRRKVCPDYFFEYKRDDKELISIFWADETARLNFKMFGDALSFDATYRTNEHAMVFVPFVAVDNHKKSVVVGAALINGETVPNYTWILKAFMKAHGQQPRFVITDQCATMKQAIPIAFPNSKHRLCMWHITKKLPSKISAYLAHSTAFQSDFKKLVWDVHLEPVVFEEKWNDMIEEYGLRGDDWFEEMYRIRESWIPAYYKDCHMSGLMKTTSRSESINAFFNVYAHFHNDLVRFISAFDNAIDEQRVKHGSLKVTTKCSVPRLVSPCDIEAQAAEVYTRTIFLKCKMRFGRRYGVVGGANAWRMVIP</sequence>
<gene>
    <name evidence="1" type="ORF">L6452_42727</name>
</gene>
<evidence type="ECO:0000313" key="2">
    <source>
        <dbReference type="Proteomes" id="UP001055879"/>
    </source>
</evidence>
<dbReference type="Proteomes" id="UP001055879">
    <property type="component" value="Linkage Group LG17"/>
</dbReference>
<proteinExistence type="predicted"/>
<accession>A0ACB8XJ20</accession>
<protein>
    <submittedName>
        <fullName evidence="1">Uncharacterized protein</fullName>
    </submittedName>
</protein>
<reference evidence="2" key="1">
    <citation type="journal article" date="2022" name="Mol. Ecol. Resour.">
        <title>The genomes of chicory, endive, great burdock and yacon provide insights into Asteraceae palaeo-polyploidization history and plant inulin production.</title>
        <authorList>
            <person name="Fan W."/>
            <person name="Wang S."/>
            <person name="Wang H."/>
            <person name="Wang A."/>
            <person name="Jiang F."/>
            <person name="Liu H."/>
            <person name="Zhao H."/>
            <person name="Xu D."/>
            <person name="Zhang Y."/>
        </authorList>
    </citation>
    <scope>NUCLEOTIDE SEQUENCE [LARGE SCALE GENOMIC DNA]</scope>
    <source>
        <strain evidence="2">cv. Niubang</strain>
    </source>
</reference>
<evidence type="ECO:0000313" key="1">
    <source>
        <dbReference type="EMBL" id="KAI3667658.1"/>
    </source>
</evidence>
<name>A0ACB8XJ20_ARCLA</name>
<comment type="caution">
    <text evidence="1">The sequence shown here is derived from an EMBL/GenBank/DDBJ whole genome shotgun (WGS) entry which is preliminary data.</text>
</comment>